<keyword evidence="4" id="KW-0862">Zinc</keyword>
<dbReference type="InterPro" id="IPR024087">
    <property type="entry name" value="Creatininase-like_sf"/>
</dbReference>
<dbReference type="RefSeq" id="WP_244681173.1">
    <property type="nucleotide sequence ID" value="NZ_JALIRM010000004.1"/>
</dbReference>
<dbReference type="SUPFAM" id="SSF102215">
    <property type="entry name" value="Creatininase"/>
    <property type="match status" value="1"/>
</dbReference>
<sequence>MKKVFLNEFTAKEIKEKLQNNEIDSAITMFGACESHGWHLPLGPDIFVPTEIAKRTAERLDKTVVVPGIPYGTSIHYNKFPITVSIRYETTIAIAEDIFTSLIEHGIKHIIILNGHDGNIPALEVAARNVKARYKEAVLVYIPAWWEITGEQMKEDFEVWDGLGHGGEGETSITMAVRPELVNLDDAICQMPHDMIAISEHASVIFDIEEITETGAIGDPTKATMEKGEKMLNIVVDYLVNLIKNLENRNWKYDLKK</sequence>
<keyword evidence="2" id="KW-0479">Metal-binding</keyword>
<comment type="caution">
    <text evidence="6">The sequence shown here is derived from an EMBL/GenBank/DDBJ whole genome shotgun (WGS) entry which is preliminary data.</text>
</comment>
<accession>A0ABU0D8U8</accession>
<dbReference type="Proteomes" id="UP001232343">
    <property type="component" value="Unassembled WGS sequence"/>
</dbReference>
<reference evidence="6 7" key="1">
    <citation type="submission" date="2023-07" db="EMBL/GenBank/DDBJ databases">
        <title>Genomic Encyclopedia of Type Strains, Phase IV (KMG-IV): sequencing the most valuable type-strain genomes for metagenomic binning, comparative biology and taxonomic classification.</title>
        <authorList>
            <person name="Goeker M."/>
        </authorList>
    </citation>
    <scope>NUCLEOTIDE SEQUENCE [LARGE SCALE GENOMIC DNA]</scope>
    <source>
        <strain evidence="6 7">DSM 27848</strain>
    </source>
</reference>
<comment type="cofactor">
    <cofactor evidence="1">
        <name>Zn(2+)</name>
        <dbReference type="ChEBI" id="CHEBI:29105"/>
    </cofactor>
</comment>
<comment type="similarity">
    <text evidence="5">Belongs to the creatininase superfamily.</text>
</comment>
<dbReference type="GO" id="GO:0047789">
    <property type="term" value="F:creatininase activity"/>
    <property type="evidence" value="ECO:0007669"/>
    <property type="project" value="UniProtKB-EC"/>
</dbReference>
<evidence type="ECO:0000256" key="1">
    <source>
        <dbReference type="ARBA" id="ARBA00001947"/>
    </source>
</evidence>
<dbReference type="EMBL" id="JAUSUO010000011">
    <property type="protein sequence ID" value="MDQ0344852.1"/>
    <property type="molecule type" value="Genomic_DNA"/>
</dbReference>
<protein>
    <submittedName>
        <fullName evidence="6">Creatinine amidohydrolase</fullName>
        <ecNumber evidence="6">3.5.2.10</ecNumber>
    </submittedName>
</protein>
<evidence type="ECO:0000256" key="3">
    <source>
        <dbReference type="ARBA" id="ARBA00022801"/>
    </source>
</evidence>
<evidence type="ECO:0000256" key="4">
    <source>
        <dbReference type="ARBA" id="ARBA00022833"/>
    </source>
</evidence>
<dbReference type="Gene3D" id="3.40.50.10310">
    <property type="entry name" value="Creatininase"/>
    <property type="match status" value="1"/>
</dbReference>
<keyword evidence="3 6" id="KW-0378">Hydrolase</keyword>
<dbReference type="PANTHER" id="PTHR35005">
    <property type="entry name" value="3-DEHYDRO-SCYLLO-INOSOSE HYDROLASE"/>
    <property type="match status" value="1"/>
</dbReference>
<organism evidence="6 7">
    <name type="scientific">Lederbergia wuyishanensis</name>
    <dbReference type="NCBI Taxonomy" id="1347903"/>
    <lineage>
        <taxon>Bacteria</taxon>
        <taxon>Bacillati</taxon>
        <taxon>Bacillota</taxon>
        <taxon>Bacilli</taxon>
        <taxon>Bacillales</taxon>
        <taxon>Bacillaceae</taxon>
        <taxon>Lederbergia</taxon>
    </lineage>
</organism>
<dbReference type="EC" id="3.5.2.10" evidence="6"/>
<keyword evidence="7" id="KW-1185">Reference proteome</keyword>
<proteinExistence type="inferred from homology"/>
<dbReference type="Pfam" id="PF02633">
    <property type="entry name" value="Creatininase"/>
    <property type="match status" value="1"/>
</dbReference>
<evidence type="ECO:0000313" key="6">
    <source>
        <dbReference type="EMBL" id="MDQ0344852.1"/>
    </source>
</evidence>
<evidence type="ECO:0000256" key="5">
    <source>
        <dbReference type="ARBA" id="ARBA00024029"/>
    </source>
</evidence>
<dbReference type="InterPro" id="IPR003785">
    <property type="entry name" value="Creatininase/forma_Hydrolase"/>
</dbReference>
<dbReference type="PANTHER" id="PTHR35005:SF1">
    <property type="entry name" value="2-AMINO-5-FORMYLAMINO-6-RIBOSYLAMINOPYRIMIDIN-4(3H)-ONE 5'-MONOPHOSPHATE DEFORMYLASE"/>
    <property type="match status" value="1"/>
</dbReference>
<gene>
    <name evidence="6" type="ORF">J2S14_003696</name>
</gene>
<evidence type="ECO:0000313" key="7">
    <source>
        <dbReference type="Proteomes" id="UP001232343"/>
    </source>
</evidence>
<evidence type="ECO:0000256" key="2">
    <source>
        <dbReference type="ARBA" id="ARBA00022723"/>
    </source>
</evidence>
<name>A0ABU0D8U8_9BACI</name>